<organism evidence="2 3">
    <name type="scientific">Penicillium cf. griseofulvum</name>
    <dbReference type="NCBI Taxonomy" id="2972120"/>
    <lineage>
        <taxon>Eukaryota</taxon>
        <taxon>Fungi</taxon>
        <taxon>Dikarya</taxon>
        <taxon>Ascomycota</taxon>
        <taxon>Pezizomycotina</taxon>
        <taxon>Eurotiomycetes</taxon>
        <taxon>Eurotiomycetidae</taxon>
        <taxon>Eurotiales</taxon>
        <taxon>Aspergillaceae</taxon>
        <taxon>Penicillium</taxon>
    </lineage>
</organism>
<feature type="transmembrane region" description="Helical" evidence="1">
    <location>
        <begin position="30"/>
        <end position="49"/>
    </location>
</feature>
<reference evidence="2" key="1">
    <citation type="submission" date="2022-11" db="EMBL/GenBank/DDBJ databases">
        <authorList>
            <person name="Petersen C."/>
        </authorList>
    </citation>
    <scope>NUCLEOTIDE SEQUENCE</scope>
    <source>
        <strain evidence="2">IBT 16849</strain>
    </source>
</reference>
<comment type="caution">
    <text evidence="2">The sequence shown here is derived from an EMBL/GenBank/DDBJ whole genome shotgun (WGS) entry which is preliminary data.</text>
</comment>
<sequence>MIPGGAVNNTPRSFVPGFRSLVCFLKMHCIFSTLSLALFNFIILCFWYLDVGRRAAYTGDCKAIRATLIDLSFHLPGGASKVCLLSFFCPLDLPLAFII</sequence>
<protein>
    <submittedName>
        <fullName evidence="2">Uncharacterized protein</fullName>
    </submittedName>
</protein>
<dbReference type="Proteomes" id="UP001150879">
    <property type="component" value="Unassembled WGS sequence"/>
</dbReference>
<keyword evidence="3" id="KW-1185">Reference proteome</keyword>
<accession>A0A9W9JQF8</accession>
<keyword evidence="1" id="KW-1133">Transmembrane helix</keyword>
<gene>
    <name evidence="2" type="ORF">N7472_004149</name>
</gene>
<dbReference type="EMBL" id="JAPQKP010000003">
    <property type="protein sequence ID" value="KAJ5198945.1"/>
    <property type="molecule type" value="Genomic_DNA"/>
</dbReference>
<evidence type="ECO:0000313" key="3">
    <source>
        <dbReference type="Proteomes" id="UP001150879"/>
    </source>
</evidence>
<dbReference type="OrthoDB" id="4366701at2759"/>
<reference evidence="2" key="2">
    <citation type="journal article" date="2023" name="IMA Fungus">
        <title>Comparative genomic study of the Penicillium genus elucidates a diverse pangenome and 15 lateral gene transfer events.</title>
        <authorList>
            <person name="Petersen C."/>
            <person name="Sorensen T."/>
            <person name="Nielsen M.R."/>
            <person name="Sondergaard T.E."/>
            <person name="Sorensen J.L."/>
            <person name="Fitzpatrick D.A."/>
            <person name="Frisvad J.C."/>
            <person name="Nielsen K.L."/>
        </authorList>
    </citation>
    <scope>NUCLEOTIDE SEQUENCE</scope>
    <source>
        <strain evidence="2">IBT 16849</strain>
    </source>
</reference>
<dbReference type="AlphaFoldDB" id="A0A9W9JQF8"/>
<evidence type="ECO:0000256" key="1">
    <source>
        <dbReference type="SAM" id="Phobius"/>
    </source>
</evidence>
<evidence type="ECO:0000313" key="2">
    <source>
        <dbReference type="EMBL" id="KAJ5198945.1"/>
    </source>
</evidence>
<keyword evidence="1" id="KW-0812">Transmembrane</keyword>
<proteinExistence type="predicted"/>
<keyword evidence="1" id="KW-0472">Membrane</keyword>
<name>A0A9W9JQF8_9EURO</name>